<evidence type="ECO:0000313" key="3">
    <source>
        <dbReference type="Proteomes" id="UP000637513"/>
    </source>
</evidence>
<protein>
    <submittedName>
        <fullName evidence="2">GNAT family N-acetyltransferase</fullName>
    </submittedName>
</protein>
<dbReference type="Proteomes" id="UP000637513">
    <property type="component" value="Unassembled WGS sequence"/>
</dbReference>
<sequence length="208" mass="24225">MKRNILDRDQTCPDGMMFTEDESYLLCRYEEKDRKLYDKIWEETFGQSPVLNDTELKIKLWQDVLFDKNKLQLKIIHKKTGKYVGEVMVMNLDSEMPELGIQILKEYQGQGIGSRIMKNFIDQLKSILPVEAFLVKILSDNHISRKLFENMGAVQIGEEGKEYGELFKKAMEDMGKEVFEKSVTSDVGIFQRYIICYKIEARGGNGRQ</sequence>
<feature type="domain" description="N-acetyltransferase" evidence="1">
    <location>
        <begin position="24"/>
        <end position="172"/>
    </location>
</feature>
<organism evidence="2 3">
    <name type="scientific">Jutongia hominis</name>
    <dbReference type="NCBI Taxonomy" id="2763664"/>
    <lineage>
        <taxon>Bacteria</taxon>
        <taxon>Bacillati</taxon>
        <taxon>Bacillota</taxon>
        <taxon>Clostridia</taxon>
        <taxon>Lachnospirales</taxon>
        <taxon>Lachnospiraceae</taxon>
        <taxon>Jutongia</taxon>
    </lineage>
</organism>
<reference evidence="2 3" key="1">
    <citation type="submission" date="2020-08" db="EMBL/GenBank/DDBJ databases">
        <title>Genome public.</title>
        <authorList>
            <person name="Liu C."/>
            <person name="Sun Q."/>
        </authorList>
    </citation>
    <scope>NUCLEOTIDE SEQUENCE [LARGE SCALE GENOMIC DNA]</scope>
    <source>
        <strain evidence="2 3">BX3</strain>
    </source>
</reference>
<comment type="caution">
    <text evidence="2">The sequence shown here is derived from an EMBL/GenBank/DDBJ whole genome shotgun (WGS) entry which is preliminary data.</text>
</comment>
<dbReference type="SUPFAM" id="SSF55729">
    <property type="entry name" value="Acyl-CoA N-acyltransferases (Nat)"/>
    <property type="match status" value="1"/>
</dbReference>
<dbReference type="PROSITE" id="PS51186">
    <property type="entry name" value="GNAT"/>
    <property type="match status" value="1"/>
</dbReference>
<dbReference type="PANTHER" id="PTHR43792">
    <property type="entry name" value="GNAT FAMILY, PUTATIVE (AFU_ORTHOLOGUE AFUA_3G00765)-RELATED-RELATED"/>
    <property type="match status" value="1"/>
</dbReference>
<accession>A0ABR7MTK1</accession>
<proteinExistence type="predicted"/>
<dbReference type="Pfam" id="PF13302">
    <property type="entry name" value="Acetyltransf_3"/>
    <property type="match status" value="1"/>
</dbReference>
<dbReference type="EMBL" id="JACRSW010000008">
    <property type="protein sequence ID" value="MBC8556552.1"/>
    <property type="molecule type" value="Genomic_DNA"/>
</dbReference>
<keyword evidence="3" id="KW-1185">Reference proteome</keyword>
<dbReference type="InterPro" id="IPR016181">
    <property type="entry name" value="Acyl_CoA_acyltransferase"/>
</dbReference>
<dbReference type="PANTHER" id="PTHR43792:SF16">
    <property type="entry name" value="N-ACETYLTRANSFERASE DOMAIN-CONTAINING PROTEIN"/>
    <property type="match status" value="1"/>
</dbReference>
<name>A0ABR7MTK1_9FIRM</name>
<dbReference type="InterPro" id="IPR000182">
    <property type="entry name" value="GNAT_dom"/>
</dbReference>
<dbReference type="Gene3D" id="3.40.630.30">
    <property type="match status" value="1"/>
</dbReference>
<dbReference type="CDD" id="cd04301">
    <property type="entry name" value="NAT_SF"/>
    <property type="match status" value="1"/>
</dbReference>
<evidence type="ECO:0000313" key="2">
    <source>
        <dbReference type="EMBL" id="MBC8556552.1"/>
    </source>
</evidence>
<dbReference type="RefSeq" id="WP_249302774.1">
    <property type="nucleotide sequence ID" value="NZ_JACRSW010000008.1"/>
</dbReference>
<dbReference type="InterPro" id="IPR051531">
    <property type="entry name" value="N-acetyltransferase"/>
</dbReference>
<evidence type="ECO:0000259" key="1">
    <source>
        <dbReference type="PROSITE" id="PS51186"/>
    </source>
</evidence>
<gene>
    <name evidence="2" type="ORF">H8700_02350</name>
</gene>